<dbReference type="AlphaFoldDB" id="A0A2G5S911"/>
<name>A0A2G5S911_9PELO</name>
<evidence type="ECO:0000313" key="2">
    <source>
        <dbReference type="Proteomes" id="UP000230233"/>
    </source>
</evidence>
<dbReference type="EMBL" id="PDUG01000101">
    <property type="protein sequence ID" value="PIC11392.1"/>
    <property type="molecule type" value="Genomic_DNA"/>
</dbReference>
<dbReference type="OrthoDB" id="5904546at2759"/>
<reference evidence="2" key="1">
    <citation type="submission" date="2017-10" db="EMBL/GenBank/DDBJ databases">
        <title>Rapid genome shrinkage in a self-fertile nematode reveals novel sperm competition proteins.</title>
        <authorList>
            <person name="Yin D."/>
            <person name="Schwarz E.M."/>
            <person name="Thomas C.G."/>
            <person name="Felde R.L."/>
            <person name="Korf I.F."/>
            <person name="Cutter A.D."/>
            <person name="Schartner C.M."/>
            <person name="Ralston E.J."/>
            <person name="Meyer B.J."/>
            <person name="Haag E.S."/>
        </authorList>
    </citation>
    <scope>NUCLEOTIDE SEQUENCE [LARGE SCALE GENOMIC DNA]</scope>
    <source>
        <strain evidence="2">JU1422</strain>
    </source>
</reference>
<gene>
    <name evidence="1" type="ORF">B9Z55_029116</name>
</gene>
<accession>A0A2G5S911</accession>
<protein>
    <submittedName>
        <fullName evidence="1">Uncharacterized protein</fullName>
    </submittedName>
</protein>
<evidence type="ECO:0000313" key="1">
    <source>
        <dbReference type="EMBL" id="PIC11392.1"/>
    </source>
</evidence>
<dbReference type="Proteomes" id="UP000230233">
    <property type="component" value="Unassembled WGS sequence"/>
</dbReference>
<sequence length="97" mass="11371">MKKPKTEMSLKALGKYHQVNLAKDETNYKERRFSLCLSQEVWDKLINKIDYYRLSPFNIEHPVFAKNSIESFGTLVEHLQDVFAPKITEVSFCDCLL</sequence>
<comment type="caution">
    <text evidence="1">The sequence shown here is derived from an EMBL/GenBank/DDBJ whole genome shotgun (WGS) entry which is preliminary data.</text>
</comment>
<keyword evidence="2" id="KW-1185">Reference proteome</keyword>
<organism evidence="1 2">
    <name type="scientific">Caenorhabditis nigoni</name>
    <dbReference type="NCBI Taxonomy" id="1611254"/>
    <lineage>
        <taxon>Eukaryota</taxon>
        <taxon>Metazoa</taxon>
        <taxon>Ecdysozoa</taxon>
        <taxon>Nematoda</taxon>
        <taxon>Chromadorea</taxon>
        <taxon>Rhabditida</taxon>
        <taxon>Rhabditina</taxon>
        <taxon>Rhabditomorpha</taxon>
        <taxon>Rhabditoidea</taxon>
        <taxon>Rhabditidae</taxon>
        <taxon>Peloderinae</taxon>
        <taxon>Caenorhabditis</taxon>
    </lineage>
</organism>
<proteinExistence type="predicted"/>